<evidence type="ECO:0000313" key="2">
    <source>
        <dbReference type="Proteomes" id="UP001139308"/>
    </source>
</evidence>
<gene>
    <name evidence="1" type="ORF">L5014_17680</name>
</gene>
<proteinExistence type="predicted"/>
<dbReference type="AlphaFoldDB" id="A0A9X1UIN3"/>
<dbReference type="EMBL" id="JAKLJA010000013">
    <property type="protein sequence ID" value="MCG5075172.1"/>
    <property type="molecule type" value="Genomic_DNA"/>
</dbReference>
<accession>A0A9X1UIN3</accession>
<evidence type="ECO:0000313" key="1">
    <source>
        <dbReference type="EMBL" id="MCG5075172.1"/>
    </source>
</evidence>
<reference evidence="1" key="1">
    <citation type="submission" date="2022-01" db="EMBL/GenBank/DDBJ databases">
        <title>Genome sequence and assembly of Parabukholderia sp. RG36.</title>
        <authorList>
            <person name="Chhetri G."/>
        </authorList>
    </citation>
    <scope>NUCLEOTIDE SEQUENCE</scope>
    <source>
        <strain evidence="1">RG36</strain>
    </source>
</reference>
<sequence length="175" mass="19555">MSAINSSSGIGPLIEHSIKQYVKEHGRKPFALILNPAHMSEFCKGAGSNDTILDGISVISSPRFDMPVLVDECGNPFELELMSVIGKITGRSFYCQTELTRATWRSIEIRLRRYIGSRHRKPLALVAHPSQLEELLMTFDAPDADLSLLDGVSIQTDERCNVLHVIDHEGQLRRL</sequence>
<comment type="caution">
    <text evidence="1">The sequence shown here is derived from an EMBL/GenBank/DDBJ whole genome shotgun (WGS) entry which is preliminary data.</text>
</comment>
<keyword evidence="2" id="KW-1185">Reference proteome</keyword>
<dbReference type="Proteomes" id="UP001139308">
    <property type="component" value="Unassembled WGS sequence"/>
</dbReference>
<organism evidence="1 2">
    <name type="scientific">Paraburkholderia tagetis</name>
    <dbReference type="NCBI Taxonomy" id="2913261"/>
    <lineage>
        <taxon>Bacteria</taxon>
        <taxon>Pseudomonadati</taxon>
        <taxon>Pseudomonadota</taxon>
        <taxon>Betaproteobacteria</taxon>
        <taxon>Burkholderiales</taxon>
        <taxon>Burkholderiaceae</taxon>
        <taxon>Paraburkholderia</taxon>
    </lineage>
</organism>
<protein>
    <submittedName>
        <fullName evidence="1">Uncharacterized protein</fullName>
    </submittedName>
</protein>
<name>A0A9X1UIN3_9BURK</name>
<dbReference type="RefSeq" id="WP_238465026.1">
    <property type="nucleotide sequence ID" value="NZ_JAKLJA010000013.1"/>
</dbReference>